<dbReference type="RefSeq" id="XP_016987495.1">
    <property type="nucleotide sequence ID" value="XM_017132006.1"/>
</dbReference>
<dbReference type="AlphaFoldDB" id="A0A6P4FAQ5"/>
<dbReference type="InterPro" id="IPR032675">
    <property type="entry name" value="LRR_dom_sf"/>
</dbReference>
<reference evidence="3" key="2">
    <citation type="submission" date="2025-04" db="UniProtKB">
        <authorList>
            <consortium name="RefSeq"/>
        </authorList>
    </citation>
    <scope>IDENTIFICATION</scope>
</reference>
<name>A0A6P4FAQ5_DRORH</name>
<gene>
    <name evidence="3" type="primary">LOC108050351</name>
    <name evidence="1" type="synonym">108050351</name>
</gene>
<sequence>MSCIENLNEDCLLKIIEYLDLEEQLQLWQSFKPTSRLRSVLSYRWQHQTNHSLDAETFVQDPEILDVFLQCIQPTVSELTLRYLTMDLLEHWKNRIFPNLRELTYMGDENSELDGDSDIAILVGCFPHLEGIGLSGNSSGQHISRWRNLRRLDLQLCWYLNTQCFEEICQNLRLQTLSIQWHRAEEDAYVRAICTLKELQELELDIVHLSTENTSKLLRLPKLSKLRLHHFEELDDLLSDIGNQRGQDVVAAAFSDNIWMRPSNILAKFQSLRCLTLVDDEGCCAIDFRTTIINCFPLLEQLHLENSRIWLNAHGIWEVALACPRLRDFSLSNQILYDEFFVFCESTMKRALDQRTEPLRMHFYKTGKEDLIAKHFRHPNLKICFNPTNNLFSQLTAESVELEFLPQES</sequence>
<dbReference type="OrthoDB" id="7850481at2759"/>
<proteinExistence type="predicted"/>
<accession>A0A6P4FAQ5</accession>
<dbReference type="GeneID" id="108050351"/>
<dbReference type="SUPFAM" id="SSF52047">
    <property type="entry name" value="RNI-like"/>
    <property type="match status" value="1"/>
</dbReference>
<evidence type="ECO:0000313" key="1">
    <source>
        <dbReference type="EnsemblMetazoa" id="XP_016987495.1"/>
    </source>
</evidence>
<dbReference type="EnsemblMetazoa" id="XM_017132006.2">
    <property type="protein sequence ID" value="XP_016987495.1"/>
    <property type="gene ID" value="LOC108050351"/>
</dbReference>
<dbReference type="Gene3D" id="3.80.10.10">
    <property type="entry name" value="Ribonuclease Inhibitor"/>
    <property type="match status" value="1"/>
</dbReference>
<dbReference type="Proteomes" id="UP001652680">
    <property type="component" value="Unassembled WGS sequence"/>
</dbReference>
<protein>
    <submittedName>
        <fullName evidence="3">Uncharacterized protein LOC108050351 isoform X1</fullName>
    </submittedName>
</protein>
<reference evidence="2" key="1">
    <citation type="journal article" date="2021" name="Elife">
        <title>Highly contiguous assemblies of 101 drosophilid genomes.</title>
        <authorList>
            <person name="Kim B.Y."/>
            <person name="Wang J.R."/>
            <person name="Miller D.E."/>
            <person name="Barmina O."/>
            <person name="Delaney E."/>
            <person name="Thompson A."/>
            <person name="Comeault A.A."/>
            <person name="Peede D."/>
            <person name="D'Agostino E.R."/>
            <person name="Pelaez J."/>
            <person name="Aguilar J.M."/>
            <person name="Haji D."/>
            <person name="Matsunaga T."/>
            <person name="Armstrong E.E."/>
            <person name="Zych M."/>
            <person name="Ogawa Y."/>
            <person name="Stamenkovic-Radak M."/>
            <person name="Jelic M."/>
            <person name="Veselinovic M.S."/>
            <person name="Tanaskovic M."/>
            <person name="Eric P."/>
            <person name="Gao J.J."/>
            <person name="Katoh T.K."/>
            <person name="Toda M.J."/>
            <person name="Watabe H."/>
            <person name="Watada M."/>
            <person name="Davis J.S."/>
            <person name="Moyle L.C."/>
            <person name="Manoli G."/>
            <person name="Bertolini E."/>
            <person name="Kostal V."/>
            <person name="Hawley R.S."/>
            <person name="Takahashi A."/>
            <person name="Jones C.D."/>
            <person name="Price D.K."/>
            <person name="Whiteman N."/>
            <person name="Kopp A."/>
            <person name="Matute D.R."/>
            <person name="Petrov D.A."/>
        </authorList>
    </citation>
    <scope>NUCLEOTIDE SEQUENCE [LARGE SCALE GENOMIC DNA]</scope>
</reference>
<evidence type="ECO:0000313" key="2">
    <source>
        <dbReference type="Proteomes" id="UP001652680"/>
    </source>
</evidence>
<reference evidence="1" key="3">
    <citation type="submission" date="2025-05" db="UniProtKB">
        <authorList>
            <consortium name="EnsemblMetazoa"/>
        </authorList>
    </citation>
    <scope>IDENTIFICATION</scope>
</reference>
<keyword evidence="2" id="KW-1185">Reference proteome</keyword>
<organism evidence="3">
    <name type="scientific">Drosophila rhopaloa</name>
    <name type="common">Fruit fly</name>
    <dbReference type="NCBI Taxonomy" id="1041015"/>
    <lineage>
        <taxon>Eukaryota</taxon>
        <taxon>Metazoa</taxon>
        <taxon>Ecdysozoa</taxon>
        <taxon>Arthropoda</taxon>
        <taxon>Hexapoda</taxon>
        <taxon>Insecta</taxon>
        <taxon>Pterygota</taxon>
        <taxon>Neoptera</taxon>
        <taxon>Endopterygota</taxon>
        <taxon>Diptera</taxon>
        <taxon>Brachycera</taxon>
        <taxon>Muscomorpha</taxon>
        <taxon>Ephydroidea</taxon>
        <taxon>Drosophilidae</taxon>
        <taxon>Drosophila</taxon>
        <taxon>Sophophora</taxon>
    </lineage>
</organism>
<evidence type="ECO:0000313" key="3">
    <source>
        <dbReference type="RefSeq" id="XP_016987495.1"/>
    </source>
</evidence>